<dbReference type="PANTHER" id="PTHR36180">
    <property type="entry name" value="DNA-BINDING PROTEIN-RELATED-RELATED"/>
    <property type="match status" value="1"/>
</dbReference>
<protein>
    <submittedName>
        <fullName evidence="2">Antirepressor</fullName>
    </submittedName>
</protein>
<comment type="caution">
    <text evidence="2">The sequence shown here is derived from an EMBL/GenBank/DDBJ whole genome shotgun (WGS) entry which is preliminary data.</text>
</comment>
<dbReference type="Pfam" id="PF02498">
    <property type="entry name" value="Bro-N"/>
    <property type="match status" value="1"/>
</dbReference>
<dbReference type="AlphaFoldDB" id="A0A4V1Y425"/>
<reference evidence="2 3" key="1">
    <citation type="submission" date="2018-12" db="EMBL/GenBank/DDBJ databases">
        <title>Unveiling genomic diversity among members of the Bifidobacterium pseudolongum species, a widely distributed gut commensal of the animal kingdom.</title>
        <authorList>
            <person name="Lugli G.A."/>
            <person name="Duranti S."/>
            <person name="Albert K."/>
            <person name="Mancabelli L."/>
            <person name="Napoli S."/>
            <person name="Viappiani A."/>
            <person name="Anzalone R."/>
            <person name="Longhi G."/>
            <person name="Milani C."/>
            <person name="Turroni F."/>
            <person name="Alessandri G."/>
            <person name="Sela D.A."/>
            <person name="Van Sinderen D."/>
            <person name="Ventura M."/>
        </authorList>
    </citation>
    <scope>NUCLEOTIDE SEQUENCE [LARGE SCALE GENOMIC DNA]</scope>
    <source>
        <strain evidence="2 3">2017B</strain>
    </source>
</reference>
<accession>A0A4V1Y425</accession>
<name>A0A4V1Y425_9BIFI</name>
<dbReference type="PANTHER" id="PTHR36180:SF2">
    <property type="entry name" value="BRO FAMILY PROTEIN"/>
    <property type="match status" value="1"/>
</dbReference>
<gene>
    <name evidence="2" type="ORF">PG2017B_0733</name>
</gene>
<proteinExistence type="predicted"/>
<organism evidence="2 3">
    <name type="scientific">Bifidobacterium pseudolongum subsp. globosum</name>
    <dbReference type="NCBI Taxonomy" id="1690"/>
    <lineage>
        <taxon>Bacteria</taxon>
        <taxon>Bacillati</taxon>
        <taxon>Actinomycetota</taxon>
        <taxon>Actinomycetes</taxon>
        <taxon>Bifidobacteriales</taxon>
        <taxon>Bifidobacteriaceae</taxon>
        <taxon>Bifidobacterium</taxon>
    </lineage>
</organism>
<dbReference type="Pfam" id="PF03374">
    <property type="entry name" value="ANT"/>
    <property type="match status" value="1"/>
</dbReference>
<evidence type="ECO:0000313" key="2">
    <source>
        <dbReference type="EMBL" id="RYQ30923.1"/>
    </source>
</evidence>
<dbReference type="PROSITE" id="PS51750">
    <property type="entry name" value="BRO_N"/>
    <property type="match status" value="1"/>
</dbReference>
<evidence type="ECO:0000259" key="1">
    <source>
        <dbReference type="PROSITE" id="PS51750"/>
    </source>
</evidence>
<dbReference type="InterPro" id="IPR005039">
    <property type="entry name" value="Ant_C"/>
</dbReference>
<dbReference type="EMBL" id="RYUT01000002">
    <property type="protein sequence ID" value="RYQ30923.1"/>
    <property type="molecule type" value="Genomic_DNA"/>
</dbReference>
<dbReference type="GO" id="GO:0003677">
    <property type="term" value="F:DNA binding"/>
    <property type="evidence" value="ECO:0007669"/>
    <property type="project" value="InterPro"/>
</dbReference>
<sequence length="257" mass="29095">MKYSTDIQMFDFHNHEVRVLTDDNGEPWFVGKDVTTILGYSDTYGALKKHVEDVDKQNCQNDSFESPRGMTIINESGLYSLIFASKLAYAKEFKRWVTGEVLPSIRKHGGYLVGQERMTPEEMVAASMRYLESKIAEQRKQLEEQAPKVLFADTVSGAANSITVGVLAKILKQKGVPDMGQNRLFTKLREDGFLCKQRGENWNMPTQYAMERGLFNVKERTVANPDGSVRVTRTTMVTGRGQIFFVNKYANQPVTAE</sequence>
<dbReference type="InterPro" id="IPR003497">
    <property type="entry name" value="BRO_N_domain"/>
</dbReference>
<dbReference type="SMART" id="SM01040">
    <property type="entry name" value="Bro-N"/>
    <property type="match status" value="1"/>
</dbReference>
<evidence type="ECO:0000313" key="3">
    <source>
        <dbReference type="Proteomes" id="UP000291920"/>
    </source>
</evidence>
<dbReference type="Proteomes" id="UP000291920">
    <property type="component" value="Unassembled WGS sequence"/>
</dbReference>
<feature type="domain" description="Bro-N" evidence="1">
    <location>
        <begin position="4"/>
        <end position="109"/>
    </location>
</feature>